<gene>
    <name evidence="2" type="ORF">RchiOBHm_Chr6g0279661</name>
</gene>
<evidence type="ECO:0000313" key="2">
    <source>
        <dbReference type="EMBL" id="PRQ25079.1"/>
    </source>
</evidence>
<feature type="compositionally biased region" description="Basic residues" evidence="1">
    <location>
        <begin position="55"/>
        <end position="65"/>
    </location>
</feature>
<dbReference type="Gramene" id="PRQ25079">
    <property type="protein sequence ID" value="PRQ25079"/>
    <property type="gene ID" value="RchiOBHm_Chr6g0279661"/>
</dbReference>
<organism evidence="2 3">
    <name type="scientific">Rosa chinensis</name>
    <name type="common">China rose</name>
    <dbReference type="NCBI Taxonomy" id="74649"/>
    <lineage>
        <taxon>Eukaryota</taxon>
        <taxon>Viridiplantae</taxon>
        <taxon>Streptophyta</taxon>
        <taxon>Embryophyta</taxon>
        <taxon>Tracheophyta</taxon>
        <taxon>Spermatophyta</taxon>
        <taxon>Magnoliopsida</taxon>
        <taxon>eudicotyledons</taxon>
        <taxon>Gunneridae</taxon>
        <taxon>Pentapetalae</taxon>
        <taxon>rosids</taxon>
        <taxon>fabids</taxon>
        <taxon>Rosales</taxon>
        <taxon>Rosaceae</taxon>
        <taxon>Rosoideae</taxon>
        <taxon>Rosoideae incertae sedis</taxon>
        <taxon>Rosa</taxon>
    </lineage>
</organism>
<name>A0A2P6PT14_ROSCH</name>
<evidence type="ECO:0000256" key="1">
    <source>
        <dbReference type="SAM" id="MobiDB-lite"/>
    </source>
</evidence>
<dbReference type="EMBL" id="PDCK01000044">
    <property type="protein sequence ID" value="PRQ25079.1"/>
    <property type="molecule type" value="Genomic_DNA"/>
</dbReference>
<comment type="caution">
    <text evidence="2">The sequence shown here is derived from an EMBL/GenBank/DDBJ whole genome shotgun (WGS) entry which is preliminary data.</text>
</comment>
<sequence>MRLGRLHLGLRSSNRISIAMEAFVLISSKSNGVQPLLSLRGGGWEVNDEGEKSRGCGRGRGRRGRSGGSGKDRVDALGILSLSEGIIRVFQPLGRKWGTFDMCKPRPLNNEHMLHLFWQGQIIGVHAAMDLFKVDRTYLMRNLV</sequence>
<reference evidence="2 3" key="1">
    <citation type="journal article" date="2018" name="Nat. Genet.">
        <title>The Rosa genome provides new insights in the design of modern roses.</title>
        <authorList>
            <person name="Bendahmane M."/>
        </authorList>
    </citation>
    <scope>NUCLEOTIDE SEQUENCE [LARGE SCALE GENOMIC DNA]</scope>
    <source>
        <strain evidence="3">cv. Old Blush</strain>
    </source>
</reference>
<protein>
    <submittedName>
        <fullName evidence="2">Uncharacterized protein</fullName>
    </submittedName>
</protein>
<evidence type="ECO:0000313" key="3">
    <source>
        <dbReference type="Proteomes" id="UP000238479"/>
    </source>
</evidence>
<feature type="region of interest" description="Disordered" evidence="1">
    <location>
        <begin position="47"/>
        <end position="70"/>
    </location>
</feature>
<dbReference type="Proteomes" id="UP000238479">
    <property type="component" value="Chromosome 6"/>
</dbReference>
<keyword evidence="3" id="KW-1185">Reference proteome</keyword>
<proteinExistence type="predicted"/>
<accession>A0A2P6PT14</accession>
<dbReference type="AlphaFoldDB" id="A0A2P6PT14"/>